<evidence type="ECO:0000313" key="1">
    <source>
        <dbReference type="EMBL" id="KAK7891059.1"/>
    </source>
</evidence>
<proteinExistence type="predicted"/>
<protein>
    <submittedName>
        <fullName evidence="1">Uncharacterized protein</fullName>
    </submittedName>
</protein>
<comment type="caution">
    <text evidence="1">The sequence shown here is derived from an EMBL/GenBank/DDBJ whole genome shotgun (WGS) entry which is preliminary data.</text>
</comment>
<evidence type="ECO:0000313" key="2">
    <source>
        <dbReference type="Proteomes" id="UP001460270"/>
    </source>
</evidence>
<keyword evidence="2" id="KW-1185">Reference proteome</keyword>
<dbReference type="Proteomes" id="UP001460270">
    <property type="component" value="Unassembled WGS sequence"/>
</dbReference>
<name>A0AAW0N368_9GOBI</name>
<sequence>MSAGAVRAPPHNSCFVLPLVSRHQGQRRHLASHQGKNTVPPTAPQDTNLSTKSLTFFISLIAVASDSCMAVNVSTAPAPFTSPVCLAAERVLGGDCGLSVDLLWAVTLRALVSRI</sequence>
<dbReference type="AlphaFoldDB" id="A0AAW0N368"/>
<accession>A0AAW0N368</accession>
<gene>
    <name evidence="1" type="ORF">WMY93_023022</name>
</gene>
<dbReference type="EMBL" id="JBBPFD010000017">
    <property type="protein sequence ID" value="KAK7891059.1"/>
    <property type="molecule type" value="Genomic_DNA"/>
</dbReference>
<reference evidence="2" key="1">
    <citation type="submission" date="2024-04" db="EMBL/GenBank/DDBJ databases">
        <title>Salinicola lusitanus LLJ914,a marine bacterium isolated from the Okinawa Trough.</title>
        <authorList>
            <person name="Li J."/>
        </authorList>
    </citation>
    <scope>NUCLEOTIDE SEQUENCE [LARGE SCALE GENOMIC DNA]</scope>
</reference>
<organism evidence="1 2">
    <name type="scientific">Mugilogobius chulae</name>
    <name type="common">yellowstripe goby</name>
    <dbReference type="NCBI Taxonomy" id="88201"/>
    <lineage>
        <taxon>Eukaryota</taxon>
        <taxon>Metazoa</taxon>
        <taxon>Chordata</taxon>
        <taxon>Craniata</taxon>
        <taxon>Vertebrata</taxon>
        <taxon>Euteleostomi</taxon>
        <taxon>Actinopterygii</taxon>
        <taxon>Neopterygii</taxon>
        <taxon>Teleostei</taxon>
        <taxon>Neoteleostei</taxon>
        <taxon>Acanthomorphata</taxon>
        <taxon>Gobiaria</taxon>
        <taxon>Gobiiformes</taxon>
        <taxon>Gobioidei</taxon>
        <taxon>Gobiidae</taxon>
        <taxon>Gobionellinae</taxon>
        <taxon>Mugilogobius</taxon>
    </lineage>
</organism>